<dbReference type="EMBL" id="ADZX01000763">
    <property type="protein sequence ID" value="EFK95485.1"/>
    <property type="molecule type" value="Genomic_DNA"/>
</dbReference>
<organism evidence="2">
    <name type="scientific">sediment metagenome</name>
    <dbReference type="NCBI Taxonomy" id="749907"/>
    <lineage>
        <taxon>unclassified sequences</taxon>
        <taxon>metagenomes</taxon>
        <taxon>ecological metagenomes</taxon>
    </lineage>
</organism>
<dbReference type="GO" id="GO:0005737">
    <property type="term" value="C:cytoplasm"/>
    <property type="evidence" value="ECO:0007669"/>
    <property type="project" value="TreeGrafter"/>
</dbReference>
<gene>
    <name evidence="2" type="ORF">LDC_2507</name>
</gene>
<accession>D9PLT1</accession>
<comment type="caution">
    <text evidence="2">The sequence shown here is derived from an EMBL/GenBank/DDBJ whole genome shotgun (WGS) entry which is preliminary data.</text>
</comment>
<feature type="domain" description="PSP1 C-terminal" evidence="1">
    <location>
        <begin position="62"/>
        <end position="147"/>
    </location>
</feature>
<protein>
    <submittedName>
        <fullName evidence="2">Signal peptidase II-like protein</fullName>
    </submittedName>
</protein>
<evidence type="ECO:0000259" key="1">
    <source>
        <dbReference type="PROSITE" id="PS51411"/>
    </source>
</evidence>
<dbReference type="InterPro" id="IPR007557">
    <property type="entry name" value="PSP1_C"/>
</dbReference>
<dbReference type="AlphaFoldDB" id="D9PLT1"/>
<dbReference type="Pfam" id="PF04468">
    <property type="entry name" value="PSP1"/>
    <property type="match status" value="1"/>
</dbReference>
<name>D9PLT1_9ZZZZ</name>
<proteinExistence type="predicted"/>
<feature type="non-terminal residue" evidence="2">
    <location>
        <position position="1"/>
    </location>
</feature>
<dbReference type="PROSITE" id="PS51411">
    <property type="entry name" value="PSP1_C"/>
    <property type="match status" value="1"/>
</dbReference>
<sequence>SMYEVIQVRLREAGKITYFSTNGMKFKIGDNVIVEGDRGLDYGQVLSETEAILDADLEEPLKKVIRKANPWDAHQIEKNKKKIKEVMDTCAKKIQERKLPMKLIDAEFSFDRSKIIFYFTADGRVDFRDLVKDLANAFKTRIELKQIGVRDEAKILGGLGPCGRALCCATYLKDFEPVTIKMAKEQNLPLNPTKISGLCGRLMCCLGYEYNTYKNLMKGMPHEGETVKTDKGPGKVISVNAIKRAVMVELEDGSQIEVPYTDIREKDRKPEKHDKEK</sequence>
<dbReference type="PANTHER" id="PTHR43830:SF3">
    <property type="entry name" value="PROTEIN PSP1"/>
    <property type="match status" value="1"/>
</dbReference>
<reference evidence="2" key="1">
    <citation type="submission" date="2010-07" db="EMBL/GenBank/DDBJ databases">
        <authorList>
            <consortium name="CONSOLIDER consortium CSD2007-00005"/>
            <person name="Guazzaroni M.-E."/>
            <person name="Richter M."/>
            <person name="Garcia-Salamanca A."/>
            <person name="Yarza P."/>
            <person name="Ferrer M."/>
        </authorList>
    </citation>
    <scope>NUCLEOTIDE SEQUENCE</scope>
</reference>
<dbReference type="NCBIfam" id="NF041131">
    <property type="entry name" value="RicT_YaaT_fam"/>
    <property type="match status" value="1"/>
</dbReference>
<evidence type="ECO:0000313" key="2">
    <source>
        <dbReference type="EMBL" id="EFK95485.1"/>
    </source>
</evidence>
<dbReference type="InterPro" id="IPR047767">
    <property type="entry name" value="PSP1-like"/>
</dbReference>
<reference evidence="2" key="2">
    <citation type="journal article" date="2011" name="Microb. Ecol.">
        <title>Taxonomic and Functional Metagenomic Profiling of the Microbial Community in the Anoxic Sediment of a Sub-saline Shallow Lake (Laguna de Carrizo, Central Spain).</title>
        <authorList>
            <person name="Ferrer M."/>
            <person name="Guazzaroni M.E."/>
            <person name="Richter M."/>
            <person name="Garcia-Salamanca A."/>
            <person name="Yarza P."/>
            <person name="Suarez-Suarez A."/>
            <person name="Solano J."/>
            <person name="Alcaide M."/>
            <person name="van Dillewijn P."/>
            <person name="Molina-Henares M.A."/>
            <person name="Lopez-Cortes N."/>
            <person name="Al-Ramahi Y."/>
            <person name="Guerrero C."/>
            <person name="Acosta A."/>
            <person name="de Eugenio L.I."/>
            <person name="Martinez V."/>
            <person name="Marques S."/>
            <person name="Rojo F."/>
            <person name="Santero E."/>
            <person name="Genilloud O."/>
            <person name="Perez-Perez J."/>
            <person name="Rossello-Mora R."/>
            <person name="Ramos J.L."/>
        </authorList>
    </citation>
    <scope>NUCLEOTIDE SEQUENCE</scope>
</reference>
<dbReference type="PANTHER" id="PTHR43830">
    <property type="entry name" value="PROTEIN PSP1"/>
    <property type="match status" value="1"/>
</dbReference>